<keyword evidence="5 7" id="KW-1133">Transmembrane helix</keyword>
<organism evidence="9 10">
    <name type="scientific">Nonomuraea zeae</name>
    <dbReference type="NCBI Taxonomy" id="1642303"/>
    <lineage>
        <taxon>Bacteria</taxon>
        <taxon>Bacillati</taxon>
        <taxon>Actinomycetota</taxon>
        <taxon>Actinomycetes</taxon>
        <taxon>Streptosporangiales</taxon>
        <taxon>Streptosporangiaceae</taxon>
        <taxon>Nonomuraea</taxon>
    </lineage>
</organism>
<evidence type="ECO:0000313" key="10">
    <source>
        <dbReference type="Proteomes" id="UP000306628"/>
    </source>
</evidence>
<accession>A0A5S4GM97</accession>
<dbReference type="PROSITE" id="PS50850">
    <property type="entry name" value="MFS"/>
    <property type="match status" value="1"/>
</dbReference>
<feature type="transmembrane region" description="Helical" evidence="7">
    <location>
        <begin position="125"/>
        <end position="150"/>
    </location>
</feature>
<comment type="subcellular location">
    <subcellularLocation>
        <location evidence="1">Cell membrane</location>
        <topology evidence="1">Multi-pass membrane protein</topology>
    </subcellularLocation>
</comment>
<feature type="transmembrane region" description="Helical" evidence="7">
    <location>
        <begin position="171"/>
        <end position="191"/>
    </location>
</feature>
<dbReference type="InterPro" id="IPR020846">
    <property type="entry name" value="MFS_dom"/>
</dbReference>
<dbReference type="EMBL" id="VCKX01000054">
    <property type="protein sequence ID" value="TMR33644.1"/>
    <property type="molecule type" value="Genomic_DNA"/>
</dbReference>
<dbReference type="SUPFAM" id="SSF103473">
    <property type="entry name" value="MFS general substrate transporter"/>
    <property type="match status" value="1"/>
</dbReference>
<dbReference type="GO" id="GO:0022857">
    <property type="term" value="F:transmembrane transporter activity"/>
    <property type="evidence" value="ECO:0007669"/>
    <property type="project" value="InterPro"/>
</dbReference>
<dbReference type="InterPro" id="IPR011701">
    <property type="entry name" value="MFS"/>
</dbReference>
<dbReference type="OrthoDB" id="8953821at2"/>
<proteinExistence type="predicted"/>
<dbReference type="Gene3D" id="1.20.1250.20">
    <property type="entry name" value="MFS general substrate transporter like domains"/>
    <property type="match status" value="2"/>
</dbReference>
<feature type="domain" description="Major facilitator superfamily (MFS) profile" evidence="8">
    <location>
        <begin position="24"/>
        <end position="435"/>
    </location>
</feature>
<dbReference type="GO" id="GO:0005886">
    <property type="term" value="C:plasma membrane"/>
    <property type="evidence" value="ECO:0007669"/>
    <property type="project" value="UniProtKB-SubCell"/>
</dbReference>
<keyword evidence="3" id="KW-1003">Cell membrane</keyword>
<evidence type="ECO:0000256" key="7">
    <source>
        <dbReference type="SAM" id="Phobius"/>
    </source>
</evidence>
<dbReference type="InterPro" id="IPR036259">
    <property type="entry name" value="MFS_trans_sf"/>
</dbReference>
<feature type="transmembrane region" description="Helical" evidence="7">
    <location>
        <begin position="390"/>
        <end position="407"/>
    </location>
</feature>
<feature type="transmembrane region" description="Helical" evidence="7">
    <location>
        <begin position="319"/>
        <end position="338"/>
    </location>
</feature>
<dbReference type="RefSeq" id="WP_138691122.1">
    <property type="nucleotide sequence ID" value="NZ_JBHSAZ010000026.1"/>
</dbReference>
<name>A0A5S4GM97_9ACTN</name>
<feature type="transmembrane region" description="Helical" evidence="7">
    <location>
        <begin position="39"/>
        <end position="59"/>
    </location>
</feature>
<keyword evidence="10" id="KW-1185">Reference proteome</keyword>
<gene>
    <name evidence="9" type="ORF">ETD85_19280</name>
</gene>
<evidence type="ECO:0000259" key="8">
    <source>
        <dbReference type="PROSITE" id="PS50850"/>
    </source>
</evidence>
<evidence type="ECO:0000256" key="2">
    <source>
        <dbReference type="ARBA" id="ARBA00022448"/>
    </source>
</evidence>
<dbReference type="PANTHER" id="PTHR43045">
    <property type="entry name" value="SHIKIMATE TRANSPORTER"/>
    <property type="match status" value="1"/>
</dbReference>
<feature type="transmembrane region" description="Helical" evidence="7">
    <location>
        <begin position="413"/>
        <end position="431"/>
    </location>
</feature>
<evidence type="ECO:0000256" key="1">
    <source>
        <dbReference type="ARBA" id="ARBA00004651"/>
    </source>
</evidence>
<evidence type="ECO:0000256" key="3">
    <source>
        <dbReference type="ARBA" id="ARBA00022475"/>
    </source>
</evidence>
<evidence type="ECO:0000256" key="4">
    <source>
        <dbReference type="ARBA" id="ARBA00022692"/>
    </source>
</evidence>
<evidence type="ECO:0000313" key="9">
    <source>
        <dbReference type="EMBL" id="TMR33644.1"/>
    </source>
</evidence>
<feature type="transmembrane region" description="Helical" evidence="7">
    <location>
        <begin position="197"/>
        <end position="216"/>
    </location>
</feature>
<dbReference type="AlphaFoldDB" id="A0A5S4GM97"/>
<reference evidence="9 10" key="1">
    <citation type="submission" date="2019-05" db="EMBL/GenBank/DDBJ databases">
        <title>Draft genome sequence of Nonomuraea zeae DSM 100528.</title>
        <authorList>
            <person name="Saricaoglu S."/>
            <person name="Isik K."/>
        </authorList>
    </citation>
    <scope>NUCLEOTIDE SEQUENCE [LARGE SCALE GENOMIC DNA]</scope>
    <source>
        <strain evidence="9 10">DSM 100528</strain>
    </source>
</reference>
<dbReference type="PANTHER" id="PTHR43045:SF1">
    <property type="entry name" value="SHIKIMATE TRANSPORTER"/>
    <property type="match status" value="1"/>
</dbReference>
<feature type="transmembrane region" description="Helical" evidence="7">
    <location>
        <begin position="287"/>
        <end position="307"/>
    </location>
</feature>
<keyword evidence="6 7" id="KW-0472">Membrane</keyword>
<sequence length="440" mass="45828">MTRTGTSDGGLDSRTPTPAEASRVAKAAFIGTTIEWYDFYIYASTATLVFGTQFFPAMSPVAATLASFATIAVAFIARPIGGLIFAHYGDRVGRKTTLIASLLLMGASTVLVGVLPTYATAGALAPILLVVLRFVQGAAVGGEWGGAVLMATEFAPPDRRARLSSWAQQGVTAGLALSTAVLLVVTLLVPHQTYVEWVWRLPFLSSAVLIVVGLVMRLRIDESPIFEAGKKAGGTTGTRLPIATVLREARRTVALATLAYVTVSATFYVAFVFLLSHATGPLKIDQAAALTAVLVSAGSYSIGLRLSAGIADKRGRRTALLLGFGGILVIVFPAIALIETGSPILFAVGLAILAFPVGCAYAPIGVYFAELFPTATRYSGITAANQAGSLLGAAVAPFIAIALFGAVGMYAVGAYVVLVTVISAVAVWILGETRHLELER</sequence>
<feature type="transmembrane region" description="Helical" evidence="7">
    <location>
        <begin position="253"/>
        <end position="275"/>
    </location>
</feature>
<dbReference type="CDD" id="cd17369">
    <property type="entry name" value="MFS_ShiA_like"/>
    <property type="match status" value="1"/>
</dbReference>
<feature type="transmembrane region" description="Helical" evidence="7">
    <location>
        <begin position="344"/>
        <end position="369"/>
    </location>
</feature>
<dbReference type="Proteomes" id="UP000306628">
    <property type="component" value="Unassembled WGS sequence"/>
</dbReference>
<evidence type="ECO:0000256" key="5">
    <source>
        <dbReference type="ARBA" id="ARBA00022989"/>
    </source>
</evidence>
<protein>
    <submittedName>
        <fullName evidence="9">MHS family MFS transporter</fullName>
    </submittedName>
</protein>
<keyword evidence="4 7" id="KW-0812">Transmembrane</keyword>
<dbReference type="Pfam" id="PF07690">
    <property type="entry name" value="MFS_1"/>
    <property type="match status" value="1"/>
</dbReference>
<comment type="caution">
    <text evidence="9">The sequence shown here is derived from an EMBL/GenBank/DDBJ whole genome shotgun (WGS) entry which is preliminary data.</text>
</comment>
<keyword evidence="2" id="KW-0813">Transport</keyword>
<evidence type="ECO:0000256" key="6">
    <source>
        <dbReference type="ARBA" id="ARBA00023136"/>
    </source>
</evidence>
<feature type="transmembrane region" description="Helical" evidence="7">
    <location>
        <begin position="98"/>
        <end position="119"/>
    </location>
</feature>
<feature type="transmembrane region" description="Helical" evidence="7">
    <location>
        <begin position="65"/>
        <end position="86"/>
    </location>
</feature>